<protein>
    <submittedName>
        <fullName evidence="3">DUF3883 domain-containing protein</fullName>
    </submittedName>
</protein>
<dbReference type="Pfam" id="PF13020">
    <property type="entry name" value="NOV_C"/>
    <property type="match status" value="1"/>
</dbReference>
<keyword evidence="4" id="KW-1185">Reference proteome</keyword>
<dbReference type="InterPro" id="IPR024975">
    <property type="entry name" value="NOV_C"/>
</dbReference>
<evidence type="ECO:0000256" key="1">
    <source>
        <dbReference type="SAM" id="MobiDB-lite"/>
    </source>
</evidence>
<organism evidence="3 4">
    <name type="scientific">Cryobacterium cheniae</name>
    <dbReference type="NCBI Taxonomy" id="1259262"/>
    <lineage>
        <taxon>Bacteria</taxon>
        <taxon>Bacillati</taxon>
        <taxon>Actinomycetota</taxon>
        <taxon>Actinomycetes</taxon>
        <taxon>Micrococcales</taxon>
        <taxon>Microbacteriaceae</taxon>
        <taxon>Cryobacterium</taxon>
    </lineage>
</organism>
<dbReference type="EMBL" id="SOGN01000016">
    <property type="protein sequence ID" value="TFC83321.1"/>
    <property type="molecule type" value="Genomic_DNA"/>
</dbReference>
<sequence>MLPTHGAVTSIFHLANSMRHTSHQDVRAWVHAAGDRSSFLAAAIDHRPAAEFLIDASLVVQEAAITPSPRLKALSRQADRPTLVAIARLLLEISPPPWLPFAVDGQVRYEFIPWSDLQGLAWLRPELDQLLVDTACELLQHSDSVALGLGRAAELTVFAALDNLHASPVHVSEISDRFGYDIETVRGSARRWEVKGCTKKTSGSFHLSRNEFEKCKRYPDEWRLVQVVFSPGALTADFLTRSHILAIRELFSGELIDLAPSETGTFYWETSARISPQESAWVPSLLKAPSDFRLPSIDKLGQQALQMRSMSQKDQQQTSARATFSSP</sequence>
<reference evidence="3 4" key="1">
    <citation type="submission" date="2019-03" db="EMBL/GenBank/DDBJ databases">
        <title>Genomics of glacier-inhabiting Cryobacterium strains.</title>
        <authorList>
            <person name="Liu Q."/>
            <person name="Xin Y.-H."/>
        </authorList>
    </citation>
    <scope>NUCLEOTIDE SEQUENCE [LARGE SCALE GENOMIC DNA]</scope>
    <source>
        <strain evidence="3 4">TMT2-48-2</strain>
    </source>
</reference>
<gene>
    <name evidence="3" type="ORF">E3T23_02840</name>
</gene>
<accession>A0A4R8XWQ2</accession>
<evidence type="ECO:0000313" key="3">
    <source>
        <dbReference type="EMBL" id="TFC83321.1"/>
    </source>
</evidence>
<feature type="region of interest" description="Disordered" evidence="1">
    <location>
        <begin position="305"/>
        <end position="327"/>
    </location>
</feature>
<dbReference type="Proteomes" id="UP000298433">
    <property type="component" value="Unassembled WGS sequence"/>
</dbReference>
<comment type="caution">
    <text evidence="3">The sequence shown here is derived from an EMBL/GenBank/DDBJ whole genome shotgun (WGS) entry which is preliminary data.</text>
</comment>
<evidence type="ECO:0000313" key="4">
    <source>
        <dbReference type="Proteomes" id="UP000298433"/>
    </source>
</evidence>
<dbReference type="OrthoDB" id="5114855at2"/>
<evidence type="ECO:0000259" key="2">
    <source>
        <dbReference type="Pfam" id="PF13020"/>
    </source>
</evidence>
<proteinExistence type="predicted"/>
<feature type="domain" description="Protein NO VEIN C-terminal" evidence="2">
    <location>
        <begin position="170"/>
        <end position="228"/>
    </location>
</feature>
<dbReference type="AlphaFoldDB" id="A0A4R8XWQ2"/>
<name>A0A4R8XWQ2_9MICO</name>